<sequence>MRYDGVETKDLLKNNSSKMSLLLLCSLVFEVLGYVLYKRSIDNHQWTVYFSVFLFSAVIFCFVLIYKTLLFPKELTLVYGRIDVPEKYFCSTVDLLRHGAVALAVVLYDLICIFRIISGDSI</sequence>
<keyword evidence="1" id="KW-1133">Transmembrane helix</keyword>
<evidence type="ECO:0000313" key="3">
    <source>
        <dbReference type="Proteomes" id="UP001210130"/>
    </source>
</evidence>
<dbReference type="EMBL" id="CP112887">
    <property type="protein sequence ID" value="WBW59391.1"/>
    <property type="molecule type" value="Genomic_DNA"/>
</dbReference>
<gene>
    <name evidence="2" type="ORF">OR613_15230</name>
</gene>
<proteinExistence type="predicted"/>
<dbReference type="RefSeq" id="WP_131050826.1">
    <property type="nucleotide sequence ID" value="NZ_CP112887.1"/>
</dbReference>
<keyword evidence="3" id="KW-1185">Reference proteome</keyword>
<feature type="transmembrane region" description="Helical" evidence="1">
    <location>
        <begin position="20"/>
        <end position="37"/>
    </location>
</feature>
<dbReference type="AlphaFoldDB" id="A0AAJ5UCA2"/>
<keyword evidence="1" id="KW-0812">Transmembrane</keyword>
<organism evidence="2 3">
    <name type="scientific">Klebsiella electrica</name>
    <dbReference type="NCBI Taxonomy" id="1259973"/>
    <lineage>
        <taxon>Bacteria</taxon>
        <taxon>Pseudomonadati</taxon>
        <taxon>Pseudomonadota</taxon>
        <taxon>Gammaproteobacteria</taxon>
        <taxon>Enterobacterales</taxon>
        <taxon>Enterobacteriaceae</taxon>
        <taxon>Klebsiella/Raoultella group</taxon>
        <taxon>Klebsiella</taxon>
    </lineage>
</organism>
<feature type="transmembrane region" description="Helical" evidence="1">
    <location>
        <begin position="95"/>
        <end position="117"/>
    </location>
</feature>
<keyword evidence="1" id="KW-0472">Membrane</keyword>
<protein>
    <submittedName>
        <fullName evidence="2">Uncharacterized protein</fullName>
    </submittedName>
</protein>
<accession>A0AAJ5UCA2</accession>
<evidence type="ECO:0000256" key="1">
    <source>
        <dbReference type="SAM" id="Phobius"/>
    </source>
</evidence>
<evidence type="ECO:0000313" key="2">
    <source>
        <dbReference type="EMBL" id="WBW59391.1"/>
    </source>
</evidence>
<feature type="transmembrane region" description="Helical" evidence="1">
    <location>
        <begin position="46"/>
        <end position="66"/>
    </location>
</feature>
<name>A0AAJ5UCA2_9ENTR</name>
<dbReference type="Proteomes" id="UP001210130">
    <property type="component" value="Chromosome"/>
</dbReference>
<reference evidence="2 3" key="1">
    <citation type="journal article" date="2023" name="Microbiol. Resour. Announc.">
        <title>Complete Genome Sequence of the First Colistin-Resistant Raoultella electrica Strain.</title>
        <authorList>
            <person name="Aldeia C."/>
            <person name="Campos-Madueno E.I."/>
            <person name="Sendi P."/>
            <person name="Endimiani A."/>
        </authorList>
    </citation>
    <scope>NUCLEOTIDE SEQUENCE [LARGE SCALE GENOMIC DNA]</scope>
    <source>
        <strain evidence="2 3">S2-IND-01-C</strain>
    </source>
</reference>